<keyword evidence="3" id="KW-1185">Reference proteome</keyword>
<sequence length="66" mass="6695">MLLAWLLPLSSRVRTKAAVTAAVTTTAEAATMATVFVANGLPPDGGWAGGCCGPVWPHGWTGGGVW</sequence>
<evidence type="ECO:0000313" key="3">
    <source>
        <dbReference type="Proteomes" id="UP001501867"/>
    </source>
</evidence>
<accession>A0ABN0W747</accession>
<feature type="signal peptide" evidence="1">
    <location>
        <begin position="1"/>
        <end position="17"/>
    </location>
</feature>
<organism evidence="2 3">
    <name type="scientific">Streptomyces polychromogenes</name>
    <dbReference type="NCBI Taxonomy" id="67342"/>
    <lineage>
        <taxon>Bacteria</taxon>
        <taxon>Bacillati</taxon>
        <taxon>Actinomycetota</taxon>
        <taxon>Actinomycetes</taxon>
        <taxon>Kitasatosporales</taxon>
        <taxon>Streptomycetaceae</taxon>
        <taxon>Streptomyces</taxon>
    </lineage>
</organism>
<dbReference type="Proteomes" id="UP001501867">
    <property type="component" value="Unassembled WGS sequence"/>
</dbReference>
<protein>
    <recommendedName>
        <fullName evidence="4">Secreted protein</fullName>
    </recommendedName>
</protein>
<proteinExistence type="predicted"/>
<gene>
    <name evidence="2" type="ORF">GCM10010302_78200</name>
</gene>
<reference evidence="2 3" key="1">
    <citation type="journal article" date="2019" name="Int. J. Syst. Evol. Microbiol.">
        <title>The Global Catalogue of Microorganisms (GCM) 10K type strain sequencing project: providing services to taxonomists for standard genome sequencing and annotation.</title>
        <authorList>
            <consortium name="The Broad Institute Genomics Platform"/>
            <consortium name="The Broad Institute Genome Sequencing Center for Infectious Disease"/>
            <person name="Wu L."/>
            <person name="Ma J."/>
        </authorList>
    </citation>
    <scope>NUCLEOTIDE SEQUENCE [LARGE SCALE GENOMIC DNA]</scope>
    <source>
        <strain evidence="2 3">JCM 4505</strain>
    </source>
</reference>
<name>A0ABN0W747_9ACTN</name>
<dbReference type="EMBL" id="BAAABV010000043">
    <property type="protein sequence ID" value="GAA0327545.1"/>
    <property type="molecule type" value="Genomic_DNA"/>
</dbReference>
<evidence type="ECO:0008006" key="4">
    <source>
        <dbReference type="Google" id="ProtNLM"/>
    </source>
</evidence>
<evidence type="ECO:0000313" key="2">
    <source>
        <dbReference type="EMBL" id="GAA0327545.1"/>
    </source>
</evidence>
<feature type="chain" id="PRO_5046176130" description="Secreted protein" evidence="1">
    <location>
        <begin position="18"/>
        <end position="66"/>
    </location>
</feature>
<keyword evidence="1" id="KW-0732">Signal</keyword>
<comment type="caution">
    <text evidence="2">The sequence shown here is derived from an EMBL/GenBank/DDBJ whole genome shotgun (WGS) entry which is preliminary data.</text>
</comment>
<evidence type="ECO:0000256" key="1">
    <source>
        <dbReference type="SAM" id="SignalP"/>
    </source>
</evidence>